<dbReference type="AlphaFoldDB" id="A0A0W0EVG3"/>
<dbReference type="Pfam" id="PF24535">
    <property type="entry name" value="DUF7598"/>
    <property type="match status" value="1"/>
</dbReference>
<evidence type="ECO:0000256" key="1">
    <source>
        <dbReference type="SAM" id="MobiDB-lite"/>
    </source>
</evidence>
<organism evidence="4 5">
    <name type="scientific">Moniliophthora roreri</name>
    <name type="common">Frosty pod rot fungus</name>
    <name type="synonym">Monilia roreri</name>
    <dbReference type="NCBI Taxonomy" id="221103"/>
    <lineage>
        <taxon>Eukaryota</taxon>
        <taxon>Fungi</taxon>
        <taxon>Dikarya</taxon>
        <taxon>Basidiomycota</taxon>
        <taxon>Agaricomycotina</taxon>
        <taxon>Agaricomycetes</taxon>
        <taxon>Agaricomycetidae</taxon>
        <taxon>Agaricales</taxon>
        <taxon>Marasmiineae</taxon>
        <taxon>Marasmiaceae</taxon>
        <taxon>Moniliophthora</taxon>
    </lineage>
</organism>
<feature type="transmembrane region" description="Helical" evidence="2">
    <location>
        <begin position="84"/>
        <end position="103"/>
    </location>
</feature>
<protein>
    <recommendedName>
        <fullName evidence="3">DUF7598 domain-containing protein</fullName>
    </recommendedName>
</protein>
<dbReference type="InterPro" id="IPR056019">
    <property type="entry name" value="DUF7598"/>
</dbReference>
<dbReference type="EMBL" id="LATX01002507">
    <property type="protein sequence ID" value="KTB28043.1"/>
    <property type="molecule type" value="Genomic_DNA"/>
</dbReference>
<feature type="transmembrane region" description="Helical" evidence="2">
    <location>
        <begin position="148"/>
        <end position="170"/>
    </location>
</feature>
<evidence type="ECO:0000313" key="4">
    <source>
        <dbReference type="EMBL" id="KTB28043.1"/>
    </source>
</evidence>
<evidence type="ECO:0000313" key="5">
    <source>
        <dbReference type="Proteomes" id="UP000054988"/>
    </source>
</evidence>
<comment type="caution">
    <text evidence="4">The sequence shown here is derived from an EMBL/GenBank/DDBJ whole genome shotgun (WGS) entry which is preliminary data.</text>
</comment>
<dbReference type="Proteomes" id="UP000054988">
    <property type="component" value="Unassembled WGS sequence"/>
</dbReference>
<dbReference type="eggNOG" id="ENOG502SK2J">
    <property type="taxonomic scope" value="Eukaryota"/>
</dbReference>
<feature type="domain" description="DUF7598" evidence="3">
    <location>
        <begin position="84"/>
        <end position="168"/>
    </location>
</feature>
<reference evidence="4 5" key="1">
    <citation type="submission" date="2015-12" db="EMBL/GenBank/DDBJ databases">
        <title>Draft genome sequence of Moniliophthora roreri, the causal agent of frosty pod rot of cacao.</title>
        <authorList>
            <person name="Aime M.C."/>
            <person name="Diaz-Valderrama J.R."/>
            <person name="Kijpornyongpan T."/>
            <person name="Phillips-Mora W."/>
        </authorList>
    </citation>
    <scope>NUCLEOTIDE SEQUENCE [LARGE SCALE GENOMIC DNA]</scope>
    <source>
        <strain evidence="4 5">MCA 2952</strain>
    </source>
</reference>
<feature type="transmembrane region" description="Helical" evidence="2">
    <location>
        <begin position="7"/>
        <end position="29"/>
    </location>
</feature>
<sequence>MVLPPRAYVFIGLNVVRALSIIALILVFASNIVTLAHDIQAVNRFLAAGQQVKDGTSATNATVTNMLNGDYIEGSTVPNQPAGIFWAVLNRLLIIGQTVVLILSELGWPSAFFDRYFPVLGKDFGLGALGLIQGLIGAAILSHRVDTFTLVAAFFLFSVGCLNVLLGLIFRQGAKSKRSVTSWHDHAKSALPTHVGPIDVRPVMNAGPPSFVSNVFGGDEKDRKFTSSDSNTSSKAGYGFGRQGEKAAAMKGYFISKPIESLPRYAPKPNGD</sequence>
<feature type="region of interest" description="Disordered" evidence="1">
    <location>
        <begin position="214"/>
        <end position="240"/>
    </location>
</feature>
<evidence type="ECO:0000259" key="3">
    <source>
        <dbReference type="Pfam" id="PF24535"/>
    </source>
</evidence>
<keyword evidence="2" id="KW-1133">Transmembrane helix</keyword>
<evidence type="ECO:0000256" key="2">
    <source>
        <dbReference type="SAM" id="Phobius"/>
    </source>
</evidence>
<accession>A0A0W0EVG3</accession>
<keyword evidence="2" id="KW-0812">Transmembrane</keyword>
<keyword evidence="2" id="KW-0472">Membrane</keyword>
<name>A0A0W0EVG3_MONRR</name>
<proteinExistence type="predicted"/>
<feature type="transmembrane region" description="Helical" evidence="2">
    <location>
        <begin position="124"/>
        <end position="142"/>
    </location>
</feature>
<gene>
    <name evidence="4" type="ORF">WG66_19404</name>
</gene>